<dbReference type="Pfam" id="PF05572">
    <property type="entry name" value="Peptidase_M43"/>
    <property type="match status" value="1"/>
</dbReference>
<dbReference type="GO" id="GO:0008237">
    <property type="term" value="F:metallopeptidase activity"/>
    <property type="evidence" value="ECO:0007669"/>
    <property type="project" value="UniProtKB-KW"/>
</dbReference>
<evidence type="ECO:0000256" key="1">
    <source>
        <dbReference type="ARBA" id="ARBA00008721"/>
    </source>
</evidence>
<keyword evidence="8" id="KW-1015">Disulfide bond</keyword>
<evidence type="ECO:0000256" key="8">
    <source>
        <dbReference type="ARBA" id="ARBA00023157"/>
    </source>
</evidence>
<evidence type="ECO:0000256" key="7">
    <source>
        <dbReference type="ARBA" id="ARBA00023049"/>
    </source>
</evidence>
<evidence type="ECO:0000256" key="3">
    <source>
        <dbReference type="ARBA" id="ARBA00022723"/>
    </source>
</evidence>
<keyword evidence="7 11" id="KW-0482">Metalloprotease</keyword>
<accession>A0A8H6SDM3</accession>
<keyword evidence="12" id="KW-1185">Reference proteome</keyword>
<organism evidence="11 12">
    <name type="scientific">Mycena indigotica</name>
    <dbReference type="NCBI Taxonomy" id="2126181"/>
    <lineage>
        <taxon>Eukaryota</taxon>
        <taxon>Fungi</taxon>
        <taxon>Dikarya</taxon>
        <taxon>Basidiomycota</taxon>
        <taxon>Agaricomycotina</taxon>
        <taxon>Agaricomycetes</taxon>
        <taxon>Agaricomycetidae</taxon>
        <taxon>Agaricales</taxon>
        <taxon>Marasmiineae</taxon>
        <taxon>Mycenaceae</taxon>
        <taxon>Mycena</taxon>
    </lineage>
</organism>
<dbReference type="RefSeq" id="XP_037217179.1">
    <property type="nucleotide sequence ID" value="XM_037365767.1"/>
</dbReference>
<dbReference type="GO" id="GO:0046872">
    <property type="term" value="F:metal ion binding"/>
    <property type="evidence" value="ECO:0007669"/>
    <property type="project" value="UniProtKB-KW"/>
</dbReference>
<dbReference type="GO" id="GO:0006508">
    <property type="term" value="P:proteolysis"/>
    <property type="evidence" value="ECO:0007669"/>
    <property type="project" value="UniProtKB-KW"/>
</dbReference>
<dbReference type="CDD" id="cd04275">
    <property type="entry name" value="ZnMc_pappalysin_like"/>
    <property type="match status" value="1"/>
</dbReference>
<dbReference type="EMBL" id="JACAZF010000008">
    <property type="protein sequence ID" value="KAF7296820.1"/>
    <property type="molecule type" value="Genomic_DNA"/>
</dbReference>
<dbReference type="Gene3D" id="3.40.390.10">
    <property type="entry name" value="Collagenase (Catalytic Domain)"/>
    <property type="match status" value="1"/>
</dbReference>
<dbReference type="Proteomes" id="UP000636479">
    <property type="component" value="Unassembled WGS sequence"/>
</dbReference>
<dbReference type="InterPro" id="IPR008754">
    <property type="entry name" value="Peptidase_M43"/>
</dbReference>
<comment type="similarity">
    <text evidence="1">Belongs to the peptidase M43B family.</text>
</comment>
<dbReference type="OrthoDB" id="536211at2759"/>
<keyword evidence="6" id="KW-0862">Zinc</keyword>
<protein>
    <submittedName>
        <fullName evidence="11">Metalloprotease</fullName>
    </submittedName>
</protein>
<evidence type="ECO:0000256" key="5">
    <source>
        <dbReference type="ARBA" id="ARBA00022801"/>
    </source>
</evidence>
<evidence type="ECO:0000313" key="12">
    <source>
        <dbReference type="Proteomes" id="UP000636479"/>
    </source>
</evidence>
<proteinExistence type="inferred from homology"/>
<keyword evidence="3" id="KW-0479">Metal-binding</keyword>
<evidence type="ECO:0000259" key="10">
    <source>
        <dbReference type="Pfam" id="PF05572"/>
    </source>
</evidence>
<evidence type="ECO:0000313" key="11">
    <source>
        <dbReference type="EMBL" id="KAF7296820.1"/>
    </source>
</evidence>
<dbReference type="PANTHER" id="PTHR47466">
    <property type="match status" value="1"/>
</dbReference>
<name>A0A8H6SDM3_9AGAR</name>
<comment type="caution">
    <text evidence="11">The sequence shown here is derived from an EMBL/GenBank/DDBJ whole genome shotgun (WGS) entry which is preliminary data.</text>
</comment>
<feature type="chain" id="PRO_5034817697" evidence="9">
    <location>
        <begin position="19"/>
        <end position="298"/>
    </location>
</feature>
<reference evidence="11" key="1">
    <citation type="submission" date="2020-05" db="EMBL/GenBank/DDBJ databases">
        <title>Mycena genomes resolve the evolution of fungal bioluminescence.</title>
        <authorList>
            <person name="Tsai I.J."/>
        </authorList>
    </citation>
    <scope>NUCLEOTIDE SEQUENCE</scope>
    <source>
        <strain evidence="11">171206Taipei</strain>
    </source>
</reference>
<keyword evidence="4 9" id="KW-0732">Signal</keyword>
<dbReference type="PANTHER" id="PTHR47466:SF1">
    <property type="entry name" value="METALLOPROTEASE MEP1 (AFU_ORTHOLOGUE AFUA_1G07730)-RELATED"/>
    <property type="match status" value="1"/>
</dbReference>
<evidence type="ECO:0000256" key="9">
    <source>
        <dbReference type="SAM" id="SignalP"/>
    </source>
</evidence>
<sequence length="298" mass="32203">MIALSVLVVALSILSTLGSQLTSRSPSYGCGTGISPAHKDAFEADFAARRTGLAVKNLKHAAATKFIPTYFHVVRSSTELSGGNVPDSQIATQMAVLNAAFVNTSYSFQLVETTRTTNKHWFETASNYDDGIDSQTAMKAALRRGDAKTLNLYSVGFIQGSAAFFDLLGYGTFPFHYNDAPEDDGIVFKYSNLPGGTNEPYNLGANLIHEVGHWMGLYHVFSEGGRGTCDGSSDLVDDTPAQGYPTYGCPERSKTCPGFPGDDSIHNFMDYSTDDCKNNFTPGQVERMAAQMGVYRGI</sequence>
<gene>
    <name evidence="11" type="ORF">MIND_00913000</name>
</gene>
<keyword evidence="2 11" id="KW-0645">Protease</keyword>
<evidence type="ECO:0000256" key="2">
    <source>
        <dbReference type="ARBA" id="ARBA00022670"/>
    </source>
</evidence>
<dbReference type="GeneID" id="59348283"/>
<dbReference type="SUPFAM" id="SSF55486">
    <property type="entry name" value="Metalloproteases ('zincins'), catalytic domain"/>
    <property type="match status" value="1"/>
</dbReference>
<feature type="domain" description="Peptidase M43 pregnancy-associated plasma-A" evidence="10">
    <location>
        <begin position="197"/>
        <end position="291"/>
    </location>
</feature>
<feature type="signal peptide" evidence="9">
    <location>
        <begin position="1"/>
        <end position="18"/>
    </location>
</feature>
<dbReference type="InterPro" id="IPR024079">
    <property type="entry name" value="MetalloPept_cat_dom_sf"/>
</dbReference>
<evidence type="ECO:0000256" key="4">
    <source>
        <dbReference type="ARBA" id="ARBA00022729"/>
    </source>
</evidence>
<dbReference type="AlphaFoldDB" id="A0A8H6SDM3"/>
<evidence type="ECO:0000256" key="6">
    <source>
        <dbReference type="ARBA" id="ARBA00022833"/>
    </source>
</evidence>
<keyword evidence="5" id="KW-0378">Hydrolase</keyword>